<dbReference type="GO" id="GO:0042780">
    <property type="term" value="P:tRNA 3'-end processing"/>
    <property type="evidence" value="ECO:0007669"/>
    <property type="project" value="UniProtKB-UniRule"/>
</dbReference>
<dbReference type="Pfam" id="PF01612">
    <property type="entry name" value="DNA_pol_A_exo1"/>
    <property type="match status" value="1"/>
</dbReference>
<dbReference type="EC" id="3.1.13.5" evidence="6"/>
<organism evidence="8 9">
    <name type="scientific">Celerinatantimonas diazotrophica</name>
    <dbReference type="NCBI Taxonomy" id="412034"/>
    <lineage>
        <taxon>Bacteria</taxon>
        <taxon>Pseudomonadati</taxon>
        <taxon>Pseudomonadota</taxon>
        <taxon>Gammaproteobacteria</taxon>
        <taxon>Celerinatantimonadaceae</taxon>
        <taxon>Celerinatantimonas</taxon>
    </lineage>
</organism>
<dbReference type="Gene3D" id="3.30.420.10">
    <property type="entry name" value="Ribonuclease H-like superfamily/Ribonuclease H"/>
    <property type="match status" value="1"/>
</dbReference>
<keyword evidence="1 6" id="KW-0963">Cytoplasm</keyword>
<dbReference type="HAMAP" id="MF_01899">
    <property type="entry name" value="RNase_D"/>
    <property type="match status" value="1"/>
</dbReference>
<accession>A0A4R1JAT5</accession>
<evidence type="ECO:0000256" key="6">
    <source>
        <dbReference type="HAMAP-Rule" id="MF_01899"/>
    </source>
</evidence>
<dbReference type="Pfam" id="PF21293">
    <property type="entry name" value="RNAseD_HRDC_C"/>
    <property type="match status" value="1"/>
</dbReference>
<dbReference type="RefSeq" id="WP_131913420.1">
    <property type="nucleotide sequence ID" value="NZ_OU594967.1"/>
</dbReference>
<dbReference type="SMART" id="SM00474">
    <property type="entry name" value="35EXOc"/>
    <property type="match status" value="1"/>
</dbReference>
<dbReference type="SMART" id="SM00341">
    <property type="entry name" value="HRDC"/>
    <property type="match status" value="1"/>
</dbReference>
<dbReference type="PANTHER" id="PTHR47649:SF1">
    <property type="entry name" value="RIBONUCLEASE D"/>
    <property type="match status" value="1"/>
</dbReference>
<keyword evidence="3 6" id="KW-0540">Nuclease</keyword>
<keyword evidence="9" id="KW-1185">Reference proteome</keyword>
<dbReference type="Pfam" id="PF00570">
    <property type="entry name" value="HRDC"/>
    <property type="match status" value="1"/>
</dbReference>
<reference evidence="8 9" key="1">
    <citation type="submission" date="2019-03" db="EMBL/GenBank/DDBJ databases">
        <title>Genomic Encyclopedia of Type Strains, Phase IV (KMG-IV): sequencing the most valuable type-strain genomes for metagenomic binning, comparative biology and taxonomic classification.</title>
        <authorList>
            <person name="Goeker M."/>
        </authorList>
    </citation>
    <scope>NUCLEOTIDE SEQUENCE [LARGE SCALE GENOMIC DNA]</scope>
    <source>
        <strain evidence="8 9">DSM 18577</strain>
    </source>
</reference>
<dbReference type="InterPro" id="IPR012337">
    <property type="entry name" value="RNaseH-like_sf"/>
</dbReference>
<dbReference type="GO" id="GO:0008408">
    <property type="term" value="F:3'-5' exonuclease activity"/>
    <property type="evidence" value="ECO:0007669"/>
    <property type="project" value="InterPro"/>
</dbReference>
<evidence type="ECO:0000256" key="3">
    <source>
        <dbReference type="ARBA" id="ARBA00022722"/>
    </source>
</evidence>
<dbReference type="SUPFAM" id="SSF47819">
    <property type="entry name" value="HRDC-like"/>
    <property type="match status" value="2"/>
</dbReference>
<comment type="subcellular location">
    <subcellularLocation>
        <location evidence="6">Cytoplasm</location>
    </subcellularLocation>
</comment>
<feature type="domain" description="HRDC" evidence="7">
    <location>
        <begin position="210"/>
        <end position="289"/>
    </location>
</feature>
<dbReference type="PROSITE" id="PS50967">
    <property type="entry name" value="HRDC"/>
    <property type="match status" value="1"/>
</dbReference>
<dbReference type="InterPro" id="IPR006292">
    <property type="entry name" value="RNase_D"/>
</dbReference>
<dbReference type="AlphaFoldDB" id="A0A4R1JAT5"/>
<evidence type="ECO:0000256" key="5">
    <source>
        <dbReference type="ARBA" id="ARBA00022839"/>
    </source>
</evidence>
<comment type="caution">
    <text evidence="8">The sequence shown here is derived from an EMBL/GenBank/DDBJ whole genome shotgun (WGS) entry which is preliminary data.</text>
</comment>
<dbReference type="InterPro" id="IPR002562">
    <property type="entry name" value="3'-5'_exonuclease_dom"/>
</dbReference>
<dbReference type="GO" id="GO:0000166">
    <property type="term" value="F:nucleotide binding"/>
    <property type="evidence" value="ECO:0007669"/>
    <property type="project" value="InterPro"/>
</dbReference>
<dbReference type="InterPro" id="IPR044876">
    <property type="entry name" value="HRDC_dom_sf"/>
</dbReference>
<proteinExistence type="inferred from homology"/>
<evidence type="ECO:0000256" key="4">
    <source>
        <dbReference type="ARBA" id="ARBA00022801"/>
    </source>
</evidence>
<evidence type="ECO:0000259" key="7">
    <source>
        <dbReference type="PROSITE" id="PS50967"/>
    </source>
</evidence>
<comment type="similarity">
    <text evidence="6">Belongs to the RNase D family.</text>
</comment>
<name>A0A4R1JAT5_9GAMM</name>
<dbReference type="OrthoDB" id="9800549at2"/>
<dbReference type="InterPro" id="IPR010997">
    <property type="entry name" value="HRDC-like_sf"/>
</dbReference>
<evidence type="ECO:0000313" key="8">
    <source>
        <dbReference type="EMBL" id="TCK47617.1"/>
    </source>
</evidence>
<evidence type="ECO:0000313" key="9">
    <source>
        <dbReference type="Proteomes" id="UP000295565"/>
    </source>
</evidence>
<evidence type="ECO:0000256" key="1">
    <source>
        <dbReference type="ARBA" id="ARBA00022490"/>
    </source>
</evidence>
<dbReference type="Proteomes" id="UP000295565">
    <property type="component" value="Unassembled WGS sequence"/>
</dbReference>
<gene>
    <name evidence="6" type="primary">rnd</name>
    <name evidence="8" type="ORF">EV690_2654</name>
</gene>
<comment type="catalytic activity">
    <reaction evidence="6">
        <text>Exonucleolytic cleavage that removes extra residues from the 3'-terminus of tRNA to produce 5'-mononucleotides.</text>
        <dbReference type="EC" id="3.1.13.5"/>
    </reaction>
</comment>
<dbReference type="Gene3D" id="1.10.150.80">
    <property type="entry name" value="HRDC domain"/>
    <property type="match status" value="2"/>
</dbReference>
<comment type="cofactor">
    <cofactor evidence="6">
        <name>a divalent metal cation</name>
        <dbReference type="ChEBI" id="CHEBI:60240"/>
    </cofactor>
</comment>
<sequence length="373" mass="43336">MIYQIIQTPSQLTALCEFLDQPTTTLMLDTEFVRTRTYYAKLGLIQIFDGHQCLLVDPVLNDLDKCEFWQRLERHHWVLHAFGEDLEIINPHVRQFGLSVFDTQIAASFLGHGISLGYQGLIQQTTGVLLDKGESRTDWLARPLSERQLDYAAKDVIYLKAAYEQQCEELKAKGLYDYVLSESARIAAIRCLKPKEQNAYLDVKNAWKLNRQELAILQQLAAWRLRTAIERDMPVNKVVHADTLWAIAKHQPQTKNDLKNTGISPQAFRIHAQNLLHIVKQAQQIPEQQWPEKIKRMIDYPEYKPTLSKFREVATQAEHQTGIPADVLAPKRLIHEFFTWHWKLSEQERQNSHKPALINGWREEVLKPYLPTL</sequence>
<dbReference type="GO" id="GO:0003676">
    <property type="term" value="F:nucleic acid binding"/>
    <property type="evidence" value="ECO:0007669"/>
    <property type="project" value="InterPro"/>
</dbReference>
<protein>
    <recommendedName>
        <fullName evidence="6">Ribonuclease D</fullName>
        <shortName evidence="6">RNase D</shortName>
        <ecNumber evidence="6">3.1.13.5</ecNumber>
    </recommendedName>
</protein>
<dbReference type="GO" id="GO:0005737">
    <property type="term" value="C:cytoplasm"/>
    <property type="evidence" value="ECO:0007669"/>
    <property type="project" value="UniProtKB-SubCell"/>
</dbReference>
<evidence type="ECO:0000256" key="2">
    <source>
        <dbReference type="ARBA" id="ARBA00022694"/>
    </source>
</evidence>
<dbReference type="InterPro" id="IPR051086">
    <property type="entry name" value="RNase_D-like"/>
</dbReference>
<dbReference type="InterPro" id="IPR048579">
    <property type="entry name" value="RNAseD_HRDC_C"/>
</dbReference>
<dbReference type="InterPro" id="IPR002121">
    <property type="entry name" value="HRDC_dom"/>
</dbReference>
<dbReference type="SUPFAM" id="SSF53098">
    <property type="entry name" value="Ribonuclease H-like"/>
    <property type="match status" value="1"/>
</dbReference>
<keyword evidence="4 6" id="KW-0378">Hydrolase</keyword>
<comment type="function">
    <text evidence="6">Exonuclease involved in the 3' processing of various precursor tRNAs. Initiates hydrolysis at the 3'-terminus of an RNA molecule and releases 5'-mononucleotides.</text>
</comment>
<dbReference type="NCBIfam" id="TIGR01388">
    <property type="entry name" value="rnd"/>
    <property type="match status" value="1"/>
</dbReference>
<keyword evidence="2 6" id="KW-0819">tRNA processing</keyword>
<dbReference type="PANTHER" id="PTHR47649">
    <property type="entry name" value="RIBONUCLEASE D"/>
    <property type="match status" value="1"/>
</dbReference>
<dbReference type="GO" id="GO:0033890">
    <property type="term" value="F:ribonuclease D activity"/>
    <property type="evidence" value="ECO:0007669"/>
    <property type="project" value="UniProtKB-UniRule"/>
</dbReference>
<dbReference type="EMBL" id="SMGD01000014">
    <property type="protein sequence ID" value="TCK47617.1"/>
    <property type="molecule type" value="Genomic_DNA"/>
</dbReference>
<dbReference type="InterPro" id="IPR036397">
    <property type="entry name" value="RNaseH_sf"/>
</dbReference>
<dbReference type="CDD" id="cd06142">
    <property type="entry name" value="RNaseD_exo"/>
    <property type="match status" value="1"/>
</dbReference>
<keyword evidence="5 6" id="KW-0269">Exonuclease</keyword>